<reference evidence="1" key="1">
    <citation type="journal article" date="2014" name="Front. Microbiol.">
        <title>High frequency of phylogenetically diverse reductive dehalogenase-homologous genes in deep subseafloor sedimentary metagenomes.</title>
        <authorList>
            <person name="Kawai M."/>
            <person name="Futagami T."/>
            <person name="Toyoda A."/>
            <person name="Takaki Y."/>
            <person name="Nishi S."/>
            <person name="Hori S."/>
            <person name="Arai W."/>
            <person name="Tsubouchi T."/>
            <person name="Morono Y."/>
            <person name="Uchiyama I."/>
            <person name="Ito T."/>
            <person name="Fujiyama A."/>
            <person name="Inagaki F."/>
            <person name="Takami H."/>
        </authorList>
    </citation>
    <scope>NUCLEOTIDE SEQUENCE</scope>
    <source>
        <strain evidence="1">Expedition CK06-06</strain>
    </source>
</reference>
<name>X1PBC9_9ZZZZ</name>
<dbReference type="GO" id="GO:0043139">
    <property type="term" value="F:5'-3' DNA helicase activity"/>
    <property type="evidence" value="ECO:0007669"/>
    <property type="project" value="InterPro"/>
</dbReference>
<dbReference type="PANTHER" id="PTHR12873:SF0">
    <property type="entry name" value="TWINKLE MTDNA HELICASE"/>
    <property type="match status" value="1"/>
</dbReference>
<organism evidence="1">
    <name type="scientific">marine sediment metagenome</name>
    <dbReference type="NCBI Taxonomy" id="412755"/>
    <lineage>
        <taxon>unclassified sequences</taxon>
        <taxon>metagenomes</taxon>
        <taxon>ecological metagenomes</taxon>
    </lineage>
</organism>
<dbReference type="GO" id="GO:0003697">
    <property type="term" value="F:single-stranded DNA binding"/>
    <property type="evidence" value="ECO:0007669"/>
    <property type="project" value="InterPro"/>
</dbReference>
<dbReference type="SUPFAM" id="SSF56731">
    <property type="entry name" value="DNA primase core"/>
    <property type="match status" value="1"/>
</dbReference>
<evidence type="ECO:0008006" key="2">
    <source>
        <dbReference type="Google" id="ProtNLM"/>
    </source>
</evidence>
<dbReference type="InterPro" id="IPR027032">
    <property type="entry name" value="Twinkle-like"/>
</dbReference>
<feature type="non-terminal residue" evidence="1">
    <location>
        <position position="140"/>
    </location>
</feature>
<comment type="caution">
    <text evidence="1">The sequence shown here is derived from an EMBL/GenBank/DDBJ whole genome shotgun (WGS) entry which is preliminary data.</text>
</comment>
<dbReference type="Gene3D" id="3.40.1360.10">
    <property type="match status" value="1"/>
</dbReference>
<sequence length="140" mass="15789">MHCGWKGGFAGSGKVYTKPEYTTKTKLPEEVLNYFKDRGISEQTLESNKIGYGPVWMPQTGKEENAIQFPFYKSGIVVNVKSRDGKKNFRQAKNAEKCFYGFDNMKNKVETLIITEGEIDTLTFIECGFHEVVSMPDGAP</sequence>
<accession>X1PBC9</accession>
<dbReference type="PANTHER" id="PTHR12873">
    <property type="entry name" value="T7-LIKE MITOCHONDRIAL DNA HELICASE"/>
    <property type="match status" value="1"/>
</dbReference>
<proteinExistence type="predicted"/>
<protein>
    <recommendedName>
        <fullName evidence="2">Toprim domain-containing protein</fullName>
    </recommendedName>
</protein>
<gene>
    <name evidence="1" type="ORF">S06H3_61506</name>
</gene>
<dbReference type="AlphaFoldDB" id="X1PBC9"/>
<evidence type="ECO:0000313" key="1">
    <source>
        <dbReference type="EMBL" id="GAI53148.1"/>
    </source>
</evidence>
<dbReference type="EMBL" id="BARV01040349">
    <property type="protein sequence ID" value="GAI53148.1"/>
    <property type="molecule type" value="Genomic_DNA"/>
</dbReference>